<dbReference type="PANTHER" id="PTHR43334:SF1">
    <property type="entry name" value="3-HYDROXYPROPIONATE--COA LIGASE [ADP-FORMING]"/>
    <property type="match status" value="1"/>
</dbReference>
<dbReference type="RefSeq" id="WP_045109422.1">
    <property type="nucleotide sequence ID" value="NZ_CAWQZC010000047.1"/>
</dbReference>
<dbReference type="OrthoDB" id="9807426at2"/>
<dbReference type="GO" id="GO:0016747">
    <property type="term" value="F:acyltransferase activity, transferring groups other than amino-acyl groups"/>
    <property type="evidence" value="ECO:0007669"/>
    <property type="project" value="InterPro"/>
</dbReference>
<dbReference type="SUPFAM" id="SSF55729">
    <property type="entry name" value="Acyl-CoA N-acyltransferases (Nat)"/>
    <property type="match status" value="1"/>
</dbReference>
<dbReference type="SUPFAM" id="SSF51735">
    <property type="entry name" value="NAD(P)-binding Rossmann-fold domains"/>
    <property type="match status" value="1"/>
</dbReference>
<dbReference type="AlphaFoldDB" id="A0A090IAM5"/>
<dbReference type="Pfam" id="PF13549">
    <property type="entry name" value="ATP-grasp_5"/>
    <property type="match status" value="1"/>
</dbReference>
<reference evidence="5 7" key="2">
    <citation type="submission" date="2016-11" db="EMBL/GenBank/DDBJ databases">
        <authorList>
            <person name="Klemetsen T."/>
        </authorList>
    </citation>
    <scope>NUCLEOTIDE SEQUENCE [LARGE SCALE GENOMIC DNA]</scope>
    <source>
        <strain evidence="5">MT 2528</strain>
    </source>
</reference>
<dbReference type="InterPro" id="IPR032875">
    <property type="entry name" value="Succ_CoA_lig_flav_dom"/>
</dbReference>
<protein>
    <recommendedName>
        <fullName evidence="4">N-acetyltransferase domain-containing protein</fullName>
    </recommendedName>
</protein>
<name>A0A090IAM5_9GAMM</name>
<proteinExistence type="predicted"/>
<feature type="domain" description="N-acetyltransferase" evidence="4">
    <location>
        <begin position="660"/>
        <end position="816"/>
    </location>
</feature>
<organism evidence="6 8">
    <name type="scientific">Moritella viscosa</name>
    <dbReference type="NCBI Taxonomy" id="80854"/>
    <lineage>
        <taxon>Bacteria</taxon>
        <taxon>Pseudomonadati</taxon>
        <taxon>Pseudomonadota</taxon>
        <taxon>Gammaproteobacteria</taxon>
        <taxon>Alteromonadales</taxon>
        <taxon>Moritellaceae</taxon>
        <taxon>Moritella</taxon>
    </lineage>
</organism>
<dbReference type="PATRIC" id="fig|80854.5.peg.1099"/>
<evidence type="ECO:0000256" key="1">
    <source>
        <dbReference type="ARBA" id="ARBA00022598"/>
    </source>
</evidence>
<dbReference type="PANTHER" id="PTHR43334">
    <property type="entry name" value="ACETATE--COA LIGASE [ADP-FORMING]"/>
    <property type="match status" value="1"/>
</dbReference>
<dbReference type="Pfam" id="PF13380">
    <property type="entry name" value="CoA_binding_2"/>
    <property type="match status" value="1"/>
</dbReference>
<keyword evidence="1" id="KW-0436">Ligase</keyword>
<dbReference type="Pfam" id="PF13607">
    <property type="entry name" value="Succ_CoA_lig"/>
    <property type="match status" value="1"/>
</dbReference>
<dbReference type="CDD" id="cd04301">
    <property type="entry name" value="NAT_SF"/>
    <property type="match status" value="1"/>
</dbReference>
<dbReference type="Gene3D" id="3.40.50.720">
    <property type="entry name" value="NAD(P)-binding Rossmann-like Domain"/>
    <property type="match status" value="1"/>
</dbReference>
<keyword evidence="3" id="KW-0067">ATP-binding</keyword>
<evidence type="ECO:0000313" key="8">
    <source>
        <dbReference type="Proteomes" id="UP000183794"/>
    </source>
</evidence>
<dbReference type="InterPro" id="IPR000182">
    <property type="entry name" value="GNAT_dom"/>
</dbReference>
<dbReference type="Pfam" id="PF00583">
    <property type="entry name" value="Acetyltransf_1"/>
    <property type="match status" value="1"/>
</dbReference>
<dbReference type="Gene3D" id="3.40.50.261">
    <property type="entry name" value="Succinyl-CoA synthetase domains"/>
    <property type="match status" value="2"/>
</dbReference>
<dbReference type="Gene3D" id="3.30.470.20">
    <property type="entry name" value="ATP-grasp fold, B domain"/>
    <property type="match status" value="1"/>
</dbReference>
<dbReference type="EMBL" id="FPLJ01000145">
    <property type="protein sequence ID" value="SGZ04312.1"/>
    <property type="molecule type" value="Genomic_DNA"/>
</dbReference>
<accession>A0A090IAM5</accession>
<dbReference type="GeneID" id="61298238"/>
<dbReference type="EMBL" id="FPLD01000131">
    <property type="protein sequence ID" value="SGZ17283.1"/>
    <property type="molecule type" value="Genomic_DNA"/>
</dbReference>
<sequence>MSQLNIKALLEPSSIAVIGAKNSPESIGYWVVKNLIASQYDGPIMPVSLKSNNVCGILAYEKPSELPIAPDLGAICTPIRFVAKIVKELGEVGCKAVILFSDEPYEGNAEIWEKIGLIAAKYNIRVLGPSSLGVLNPRLKLNVSLAHVAPPAGDVAVISQSAAFATSMIDWAETRGVGFSCFISIGTRIDVNFADLIDYLSRDRFTKSIALYVDNIIDTRRFMSAARAAAFKKPIVVVRSSSNVSGPTALLQDRRNKISYNTAYTAAFQRSGMLRVNDTFELLSAIKTIATIKRSVRGDKMLIISNGGSPAYMAIDVLIKSGCKLAELSYETEQKLLKALPNKISSMNPINILGGVDAEAYSKVIDIVLEDAQYDALLIIHAPQVTESCHVTAEKLIPQLVKNNKKGPIIFTSWMGETSGRIARQTLIKAGIPSYGTPEVAVNAFNYIVKFRRHQKQLIQTPETLADLNPGLIADAKMMVEKVMRKGVKEVNEKGVNLLLAAYGIMSDTTLTKDEVNKFRIEVVDDAAFGPIICLGEAGGDWDIDQDAGVALPPLNMALSRYLVVGSIKQGIIRERSLSVRLNMEGLCEILTRISQMIIDFPMIKSISIDPLELGRSGYNIKVDKVNIGLRGRRSLQKLAILPYPKELESIYTMKNGKAVLLRPIRHEDEPQHQAFDLSLTADDRYLRYFGSRSKFSHFEMAMLTQIDYEREMAFIASAKNPMGQPETLGVVQAIFDWDSGEAEFAISVRSDLKGQGLGKALMLKIIAFCRQLGLKNMVGFTMPTNSGMIKLAKYCGFKVTMDYREGNADLKLKLND</sequence>
<dbReference type="Gene3D" id="3.40.630.30">
    <property type="match status" value="1"/>
</dbReference>
<evidence type="ECO:0000259" key="4">
    <source>
        <dbReference type="PROSITE" id="PS51186"/>
    </source>
</evidence>
<dbReference type="HOGENOM" id="CLU_007415_0_2_6"/>
<reference evidence="6 8" key="1">
    <citation type="submission" date="2016-11" db="EMBL/GenBank/DDBJ databases">
        <authorList>
            <person name="Jaros S."/>
            <person name="Januszkiewicz K."/>
            <person name="Wedrychowicz H."/>
        </authorList>
    </citation>
    <scope>NUCLEOTIDE SEQUENCE [LARGE SCALE GENOMIC DNA]</scope>
    <source>
        <strain evidence="6">NVI 5450</strain>
    </source>
</reference>
<dbReference type="InterPro" id="IPR016181">
    <property type="entry name" value="Acyl_CoA_acyltransferase"/>
</dbReference>
<keyword evidence="2" id="KW-0547">Nucleotide-binding</keyword>
<dbReference type="Proteomes" id="UP000183794">
    <property type="component" value="Unassembled WGS sequence"/>
</dbReference>
<dbReference type="InterPro" id="IPR051538">
    <property type="entry name" value="Acyl-CoA_Synth/Transferase"/>
</dbReference>
<evidence type="ECO:0000256" key="3">
    <source>
        <dbReference type="ARBA" id="ARBA00022840"/>
    </source>
</evidence>
<dbReference type="InterPro" id="IPR016102">
    <property type="entry name" value="Succinyl-CoA_synth-like"/>
</dbReference>
<dbReference type="PROSITE" id="PS51186">
    <property type="entry name" value="GNAT"/>
    <property type="match status" value="1"/>
</dbReference>
<dbReference type="SUPFAM" id="SSF52210">
    <property type="entry name" value="Succinyl-CoA synthetase domains"/>
    <property type="match status" value="2"/>
</dbReference>
<gene>
    <name evidence="5" type="ORF">MT2528_4797</name>
    <name evidence="6" type="ORF">NVI5450_4494</name>
</gene>
<dbReference type="STRING" id="80854.MVIS_1039"/>
<evidence type="ECO:0000313" key="6">
    <source>
        <dbReference type="EMBL" id="SGZ17283.1"/>
    </source>
</evidence>
<dbReference type="KEGG" id="mvs:MVIS_1039"/>
<evidence type="ECO:0000256" key="2">
    <source>
        <dbReference type="ARBA" id="ARBA00022741"/>
    </source>
</evidence>
<dbReference type="Proteomes" id="UP000182660">
    <property type="component" value="Unassembled WGS sequence"/>
</dbReference>
<dbReference type="InterPro" id="IPR003781">
    <property type="entry name" value="CoA-bd"/>
</dbReference>
<dbReference type="SMART" id="SM00881">
    <property type="entry name" value="CoA_binding"/>
    <property type="match status" value="1"/>
</dbReference>
<dbReference type="InterPro" id="IPR036291">
    <property type="entry name" value="NAD(P)-bd_dom_sf"/>
</dbReference>
<dbReference type="GO" id="GO:0016874">
    <property type="term" value="F:ligase activity"/>
    <property type="evidence" value="ECO:0007669"/>
    <property type="project" value="UniProtKB-KW"/>
</dbReference>
<evidence type="ECO:0000313" key="7">
    <source>
        <dbReference type="Proteomes" id="UP000182660"/>
    </source>
</evidence>
<keyword evidence="7" id="KW-1185">Reference proteome</keyword>
<dbReference type="GO" id="GO:0005524">
    <property type="term" value="F:ATP binding"/>
    <property type="evidence" value="ECO:0007669"/>
    <property type="project" value="UniProtKB-KW"/>
</dbReference>
<evidence type="ECO:0000313" key="5">
    <source>
        <dbReference type="EMBL" id="SGZ04312.1"/>
    </source>
</evidence>